<keyword evidence="4 8" id="KW-0378">Hydrolase</keyword>
<dbReference type="SUPFAM" id="SSF52096">
    <property type="entry name" value="ClpP/crotonase"/>
    <property type="match status" value="1"/>
</dbReference>
<protein>
    <recommendedName>
        <fullName evidence="6">ATP-dependent Clp protease proteolytic subunit</fullName>
    </recommendedName>
</protein>
<dbReference type="RefSeq" id="WP_147914172.1">
    <property type="nucleotide sequence ID" value="NZ_JBHUEJ010000002.1"/>
</dbReference>
<evidence type="ECO:0000313" key="9">
    <source>
        <dbReference type="Proteomes" id="UP001597304"/>
    </source>
</evidence>
<evidence type="ECO:0000256" key="5">
    <source>
        <dbReference type="ARBA" id="ARBA00022825"/>
    </source>
</evidence>
<evidence type="ECO:0000256" key="7">
    <source>
        <dbReference type="SAM" id="MobiDB-lite"/>
    </source>
</evidence>
<comment type="similarity">
    <text evidence="1 6">Belongs to the peptidase S14 family.</text>
</comment>
<sequence>MSLKQLPGAPSGRPSAAVRSEILPRAYDRWNPGLKAAASATDSDRTIGIYDAIGYDYWTGEGVTAKRVAGALRSMGPGPVTVNINSPGGDVFEGLAIYNLLREHDGEVTVKVLGLAASAASFIAMSGDTIQCARAGFFMVHNGWVVAIGNRHDLREAADWMEPFDAAMADIYAARTGQDAKATAKLMDAEAWINGSAAVEQGFADELLPSDQVQQGEGKAQATSVRRLEAALRASGMPKSEAMRLISEVKSSAGDPAGSGEGDPAGRGQPADFVPTGQASAMSASLVNLIPTL</sequence>
<dbReference type="InterPro" id="IPR023562">
    <property type="entry name" value="ClpP/TepA"/>
</dbReference>
<evidence type="ECO:0000256" key="4">
    <source>
        <dbReference type="ARBA" id="ARBA00022801"/>
    </source>
</evidence>
<dbReference type="EMBL" id="JBHUEJ010000002">
    <property type="protein sequence ID" value="MFD1709082.1"/>
    <property type="molecule type" value="Genomic_DNA"/>
</dbReference>
<dbReference type="GO" id="GO:0008233">
    <property type="term" value="F:peptidase activity"/>
    <property type="evidence" value="ECO:0007669"/>
    <property type="project" value="UniProtKB-KW"/>
</dbReference>
<evidence type="ECO:0000313" key="8">
    <source>
        <dbReference type="EMBL" id="MFD1709082.1"/>
    </source>
</evidence>
<accession>A0ABW4KLR8</accession>
<evidence type="ECO:0000256" key="3">
    <source>
        <dbReference type="ARBA" id="ARBA00022670"/>
    </source>
</evidence>
<dbReference type="InterPro" id="IPR001907">
    <property type="entry name" value="ClpP"/>
</dbReference>
<dbReference type="Pfam" id="PF00574">
    <property type="entry name" value="CLP_protease"/>
    <property type="match status" value="1"/>
</dbReference>
<feature type="region of interest" description="Disordered" evidence="7">
    <location>
        <begin position="251"/>
        <end position="276"/>
    </location>
</feature>
<keyword evidence="9" id="KW-1185">Reference proteome</keyword>
<dbReference type="Gene3D" id="3.90.226.10">
    <property type="entry name" value="2-enoyl-CoA Hydratase, Chain A, domain 1"/>
    <property type="match status" value="1"/>
</dbReference>
<keyword evidence="3 8" id="KW-0645">Protease</keyword>
<comment type="caution">
    <text evidence="8">The sequence shown here is derived from an EMBL/GenBank/DDBJ whole genome shotgun (WGS) entry which is preliminary data.</text>
</comment>
<reference evidence="9" key="1">
    <citation type="journal article" date="2019" name="Int. J. Syst. Evol. Microbiol.">
        <title>The Global Catalogue of Microorganisms (GCM) 10K type strain sequencing project: providing services to taxonomists for standard genome sequencing and annotation.</title>
        <authorList>
            <consortium name="The Broad Institute Genomics Platform"/>
            <consortium name="The Broad Institute Genome Sequencing Center for Infectious Disease"/>
            <person name="Wu L."/>
            <person name="Ma J."/>
        </authorList>
    </citation>
    <scope>NUCLEOTIDE SEQUENCE [LARGE SCALE GENOMIC DNA]</scope>
    <source>
        <strain evidence="9">LMG 29247</strain>
    </source>
</reference>
<gene>
    <name evidence="8" type="ORF">ACFSF0_00525</name>
</gene>
<dbReference type="PANTHER" id="PTHR10381:SF70">
    <property type="entry name" value="ATP-DEPENDENT CLP PROTEASE PROTEOLYTIC SUBUNIT"/>
    <property type="match status" value="1"/>
</dbReference>
<dbReference type="CDD" id="cd07016">
    <property type="entry name" value="S14_ClpP_1"/>
    <property type="match status" value="1"/>
</dbReference>
<evidence type="ECO:0000256" key="2">
    <source>
        <dbReference type="ARBA" id="ARBA00022490"/>
    </source>
</evidence>
<keyword evidence="2" id="KW-0963">Cytoplasm</keyword>
<dbReference type="PRINTS" id="PR00127">
    <property type="entry name" value="CLPPROTEASEP"/>
</dbReference>
<keyword evidence="5" id="KW-0720">Serine protease</keyword>
<dbReference type="Proteomes" id="UP001597304">
    <property type="component" value="Unassembled WGS sequence"/>
</dbReference>
<dbReference type="PANTHER" id="PTHR10381">
    <property type="entry name" value="ATP-DEPENDENT CLP PROTEASE PROTEOLYTIC SUBUNIT"/>
    <property type="match status" value="1"/>
</dbReference>
<name>A0ABW4KLR8_9BURK</name>
<proteinExistence type="inferred from homology"/>
<dbReference type="NCBIfam" id="NF045542">
    <property type="entry name" value="Clp_rel_HeadMat"/>
    <property type="match status" value="1"/>
</dbReference>
<dbReference type="InterPro" id="IPR029045">
    <property type="entry name" value="ClpP/crotonase-like_dom_sf"/>
</dbReference>
<evidence type="ECO:0000256" key="6">
    <source>
        <dbReference type="RuleBase" id="RU003567"/>
    </source>
</evidence>
<evidence type="ECO:0000256" key="1">
    <source>
        <dbReference type="ARBA" id="ARBA00007039"/>
    </source>
</evidence>
<organism evidence="8 9">
    <name type="scientific">Ottowia flava</name>
    <dbReference type="NCBI Taxonomy" id="2675430"/>
    <lineage>
        <taxon>Bacteria</taxon>
        <taxon>Pseudomonadati</taxon>
        <taxon>Pseudomonadota</taxon>
        <taxon>Betaproteobacteria</taxon>
        <taxon>Burkholderiales</taxon>
        <taxon>Comamonadaceae</taxon>
        <taxon>Ottowia</taxon>
    </lineage>
</organism>
<dbReference type="GO" id="GO:0006508">
    <property type="term" value="P:proteolysis"/>
    <property type="evidence" value="ECO:0007669"/>
    <property type="project" value="UniProtKB-KW"/>
</dbReference>